<name>A0A0C9PZJ1_LACPA</name>
<evidence type="ECO:0000313" key="2">
    <source>
        <dbReference type="Proteomes" id="UP000032552"/>
    </source>
</evidence>
<dbReference type="Proteomes" id="UP000032552">
    <property type="component" value="Unassembled WGS sequence"/>
</dbReference>
<dbReference type="AlphaFoldDB" id="A0A0C9PZJ1"/>
<sequence length="59" mass="6730">MKHKFARGFFVGTLMTLGAIAGSVFAFKKNYIEPVETKVDEINDNRRKANRKRFSAHQG</sequence>
<comment type="caution">
    <text evidence="1">The sequence shown here is derived from an EMBL/GenBank/DDBJ whole genome shotgun (WGS) entry which is preliminary data.</text>
</comment>
<protein>
    <submittedName>
        <fullName evidence="1">Extracellular protein</fullName>
    </submittedName>
</protein>
<proteinExistence type="predicted"/>
<dbReference type="EMBL" id="BAYM01000246">
    <property type="protein sequence ID" value="GAN37609.1"/>
    <property type="molecule type" value="Genomic_DNA"/>
</dbReference>
<evidence type="ECO:0000313" key="1">
    <source>
        <dbReference type="EMBL" id="GAN37609.1"/>
    </source>
</evidence>
<dbReference type="RefSeq" id="WP_003564621.1">
    <property type="nucleotide sequence ID" value="NZ_BAYM01000246.1"/>
</dbReference>
<dbReference type="GeneID" id="57090360"/>
<accession>A0A0C9PZJ1</accession>
<reference evidence="2" key="1">
    <citation type="submission" date="2014-05" db="EMBL/GenBank/DDBJ databases">
        <title>Whole genome sequencing of Lactobacillus casei NRIC0644.</title>
        <authorList>
            <person name="Atarashi H."/>
            <person name="Yoshida Y."/>
            <person name="Fujimura S."/>
            <person name="Tanaka N."/>
            <person name="Shiwa Y."/>
            <person name="Yoshikawa H."/>
            <person name="Okada S."/>
            <person name="Nakagawa J."/>
        </authorList>
    </citation>
    <scope>NUCLEOTIDE SEQUENCE [LARGE SCALE GENOMIC DNA]</scope>
    <source>
        <strain evidence="2">NRIC0644</strain>
    </source>
</reference>
<dbReference type="InterPro" id="IPR021402">
    <property type="entry name" value="DUF3042"/>
</dbReference>
<dbReference type="Pfam" id="PF11240">
    <property type="entry name" value="DUF3042"/>
    <property type="match status" value="1"/>
</dbReference>
<gene>
    <name evidence="1" type="ORF">LC0644_2198</name>
</gene>
<organism evidence="1 2">
    <name type="scientific">Lacticaseibacillus paracasei NRIC 0644</name>
    <dbReference type="NCBI Taxonomy" id="1435038"/>
    <lineage>
        <taxon>Bacteria</taxon>
        <taxon>Bacillati</taxon>
        <taxon>Bacillota</taxon>
        <taxon>Bacilli</taxon>
        <taxon>Lactobacillales</taxon>
        <taxon>Lactobacillaceae</taxon>
        <taxon>Lacticaseibacillus</taxon>
    </lineage>
</organism>
<dbReference type="SMR" id="A0A0C9PZJ1"/>